<evidence type="ECO:0000313" key="1">
    <source>
        <dbReference type="EMBL" id="GMR39764.1"/>
    </source>
</evidence>
<dbReference type="AlphaFoldDB" id="A0AAN4ZI04"/>
<keyword evidence="2" id="KW-1185">Reference proteome</keyword>
<accession>A0AAN4ZI04</accession>
<dbReference type="Proteomes" id="UP001328107">
    <property type="component" value="Unassembled WGS sequence"/>
</dbReference>
<proteinExistence type="predicted"/>
<gene>
    <name evidence="1" type="ORF">PMAYCL1PPCAC_09959</name>
</gene>
<evidence type="ECO:0000313" key="2">
    <source>
        <dbReference type="Proteomes" id="UP001328107"/>
    </source>
</evidence>
<organism evidence="1 2">
    <name type="scientific">Pristionchus mayeri</name>
    <dbReference type="NCBI Taxonomy" id="1317129"/>
    <lineage>
        <taxon>Eukaryota</taxon>
        <taxon>Metazoa</taxon>
        <taxon>Ecdysozoa</taxon>
        <taxon>Nematoda</taxon>
        <taxon>Chromadorea</taxon>
        <taxon>Rhabditida</taxon>
        <taxon>Rhabditina</taxon>
        <taxon>Diplogasteromorpha</taxon>
        <taxon>Diplogasteroidea</taxon>
        <taxon>Neodiplogasteridae</taxon>
        <taxon>Pristionchus</taxon>
    </lineage>
</organism>
<protein>
    <submittedName>
        <fullName evidence="1">Uncharacterized protein</fullName>
    </submittedName>
</protein>
<dbReference type="EMBL" id="BTRK01000003">
    <property type="protein sequence ID" value="GMR39764.1"/>
    <property type="molecule type" value="Genomic_DNA"/>
</dbReference>
<comment type="caution">
    <text evidence="1">The sequence shown here is derived from an EMBL/GenBank/DDBJ whole genome shotgun (WGS) entry which is preliminary data.</text>
</comment>
<sequence>MQIVYQMSQLGPLPSHFQLVEVDNIYIGSPDLEKDEQRRYMELHAPGGFNYAQERNEELLEARFGEVMLLKHPLKAEELSEAIQRRGWLLIRFHAKQLNLCMINCRLFPFEKIEEILEECDFEELCVTIRGSEAEPRLLDFIRRHESKKITLAMEDSLLEPSSLLALPRMSDITATWLSGFRGIWETDKGLPEQDFIELVKKRHEFLLIPVKIEDERVLLEAVKIVAESEGNQNVLLRILPPLRDRFNALIGFEKVEGGGWRVDQDSGFSVNDHGNLQYGNVRFGMRWCLTRPGYGPGSIAHYFVYIERNVDIENPN</sequence>
<reference evidence="2" key="1">
    <citation type="submission" date="2022-10" db="EMBL/GenBank/DDBJ databases">
        <title>Genome assembly of Pristionchus species.</title>
        <authorList>
            <person name="Yoshida K."/>
            <person name="Sommer R.J."/>
        </authorList>
    </citation>
    <scope>NUCLEOTIDE SEQUENCE [LARGE SCALE GENOMIC DNA]</scope>
    <source>
        <strain evidence="2">RS5460</strain>
    </source>
</reference>
<name>A0AAN4ZI04_9BILA</name>